<evidence type="ECO:0000313" key="13">
    <source>
        <dbReference type="Proteomes" id="UP000249324"/>
    </source>
</evidence>
<reference evidence="11" key="4">
    <citation type="submission" date="2023-08" db="EMBL/GenBank/DDBJ databases">
        <authorList>
            <person name="Guima S.E.S."/>
            <person name="Martins L.F."/>
            <person name="Silva A.M."/>
            <person name="Setubal J.C."/>
        </authorList>
    </citation>
    <scope>NUCLEOTIDE SEQUENCE</scope>
    <source>
        <strain evidence="11">ZC4RG45</strain>
    </source>
</reference>
<comment type="cofactor">
    <cofactor evidence="2">
        <name>[4Fe-4S] cluster</name>
        <dbReference type="ChEBI" id="CHEBI:49883"/>
    </cofactor>
</comment>
<dbReference type="InterPro" id="IPR051793">
    <property type="entry name" value="NADH:flavin_oxidoreductase"/>
</dbReference>
<dbReference type="EMBL" id="QGUI01000497">
    <property type="protein sequence ID" value="PZM95227.1"/>
    <property type="molecule type" value="Genomic_DNA"/>
</dbReference>
<evidence type="ECO:0000256" key="9">
    <source>
        <dbReference type="SAM" id="MobiDB-lite"/>
    </source>
</evidence>
<dbReference type="GO" id="GO:0016491">
    <property type="term" value="F:oxidoreductase activity"/>
    <property type="evidence" value="ECO:0007669"/>
    <property type="project" value="UniProtKB-KW"/>
</dbReference>
<keyword evidence="8" id="KW-0411">Iron-sulfur</keyword>
<evidence type="ECO:0000313" key="12">
    <source>
        <dbReference type="EMBL" id="PZM95227.1"/>
    </source>
</evidence>
<evidence type="ECO:0000256" key="2">
    <source>
        <dbReference type="ARBA" id="ARBA00001966"/>
    </source>
</evidence>
<evidence type="ECO:0000259" key="10">
    <source>
        <dbReference type="Pfam" id="PF00724"/>
    </source>
</evidence>
<organism evidence="12">
    <name type="scientific">Thermocrispum agreste</name>
    <dbReference type="NCBI Taxonomy" id="37925"/>
    <lineage>
        <taxon>Bacteria</taxon>
        <taxon>Bacillati</taxon>
        <taxon>Actinomycetota</taxon>
        <taxon>Actinomycetes</taxon>
        <taxon>Pseudonocardiales</taxon>
        <taxon>Pseudonocardiaceae</taxon>
        <taxon>Thermocrispum</taxon>
    </lineage>
</organism>
<dbReference type="GO" id="GO:0051536">
    <property type="term" value="F:iron-sulfur cluster binding"/>
    <property type="evidence" value="ECO:0007669"/>
    <property type="project" value="UniProtKB-KW"/>
</dbReference>
<dbReference type="Proteomes" id="UP000249324">
    <property type="component" value="Unassembled WGS sequence"/>
</dbReference>
<dbReference type="InterPro" id="IPR001155">
    <property type="entry name" value="OxRdtase_FMN_N"/>
</dbReference>
<accession>A0A2W4JN49</accession>
<dbReference type="EMBL" id="QGUI02000104">
    <property type="protein sequence ID" value="MFO7192499.1"/>
    <property type="molecule type" value="Genomic_DNA"/>
</dbReference>
<keyword evidence="5" id="KW-0479">Metal-binding</keyword>
<dbReference type="InterPro" id="IPR013785">
    <property type="entry name" value="Aldolase_TIM"/>
</dbReference>
<dbReference type="SUPFAM" id="SSF51395">
    <property type="entry name" value="FMN-linked oxidoreductases"/>
    <property type="match status" value="1"/>
</dbReference>
<dbReference type="PANTHER" id="PTHR42917:SF2">
    <property type="entry name" value="2,4-DIENOYL-COA REDUCTASE [(2E)-ENOYL-COA-PRODUCING]"/>
    <property type="match status" value="1"/>
</dbReference>
<comment type="cofactor">
    <cofactor evidence="1">
        <name>FMN</name>
        <dbReference type="ChEBI" id="CHEBI:58210"/>
    </cofactor>
</comment>
<keyword evidence="4" id="KW-0288">FMN</keyword>
<evidence type="ECO:0000256" key="3">
    <source>
        <dbReference type="ARBA" id="ARBA00022630"/>
    </source>
</evidence>
<dbReference type="Pfam" id="PF00724">
    <property type="entry name" value="Oxidored_FMN"/>
    <property type="match status" value="1"/>
</dbReference>
<evidence type="ECO:0000256" key="6">
    <source>
        <dbReference type="ARBA" id="ARBA00023002"/>
    </source>
</evidence>
<dbReference type="CDD" id="cd02930">
    <property type="entry name" value="DCR_FMN"/>
    <property type="match status" value="1"/>
</dbReference>
<evidence type="ECO:0000256" key="1">
    <source>
        <dbReference type="ARBA" id="ARBA00001917"/>
    </source>
</evidence>
<evidence type="ECO:0000256" key="5">
    <source>
        <dbReference type="ARBA" id="ARBA00022723"/>
    </source>
</evidence>
<evidence type="ECO:0000313" key="11">
    <source>
        <dbReference type="EMBL" id="MFO7192499.1"/>
    </source>
</evidence>
<dbReference type="AlphaFoldDB" id="A0A2W4JN49"/>
<name>A0A2W4JN49_9PSEU</name>
<gene>
    <name evidence="11" type="ORF">DIU77_009690</name>
    <name evidence="12" type="ORF">DIU77_12720</name>
</gene>
<dbReference type="Gene3D" id="3.20.20.70">
    <property type="entry name" value="Aldolase class I"/>
    <property type="match status" value="1"/>
</dbReference>
<evidence type="ECO:0000256" key="8">
    <source>
        <dbReference type="ARBA" id="ARBA00023014"/>
    </source>
</evidence>
<dbReference type="STRING" id="1111738.GCA_000427905_02636"/>
<protein>
    <submittedName>
        <fullName evidence="12">NADPH-dependent 2,4-dienoyl-CoA reductase</fullName>
    </submittedName>
</protein>
<dbReference type="GO" id="GO:0046872">
    <property type="term" value="F:metal ion binding"/>
    <property type="evidence" value="ECO:0007669"/>
    <property type="project" value="UniProtKB-KW"/>
</dbReference>
<keyword evidence="3" id="KW-0285">Flavoprotein</keyword>
<comment type="caution">
    <text evidence="12">The sequence shown here is derived from an EMBL/GenBank/DDBJ whole genome shotgun (WGS) entry which is preliminary data.</text>
</comment>
<feature type="non-terminal residue" evidence="12">
    <location>
        <position position="338"/>
    </location>
</feature>
<feature type="region of interest" description="Disordered" evidence="9">
    <location>
        <begin position="1"/>
        <end position="22"/>
    </location>
</feature>
<sequence length="338" mass="37240">MTETTADGDRPDGADSGGGEYPNLLRPLDLGFTTLPNRVVMGSMHVGLEDRAKRFPAWAEYFAERARGGAALIVTGGFAPNRTGWLYPFASKMSTRAEARKHRIVTRAVHDEGGKIALQLLHAGRYAYHPFSVSASAVKAPINPFTPRAMSDRAIRRTIDDFACAAELAREADYDGVEIMGSEGYLINQFLAPRTNRRTDRWGGSAENRRRFAVEIVRRVRERVGADFIVVYRMSMLDLVPEGQTWDEIVALAKDVEAAGATMINTGIGWHEARVPTIVTSVPRAAFTHVTARLKAHVSIPLITSNRINMPQVAEEVLARGDADLVSLARPFLADPQW</sequence>
<reference evidence="12" key="2">
    <citation type="submission" date="2018-05" db="EMBL/GenBank/DDBJ databases">
        <authorList>
            <person name="Lanie J.A."/>
            <person name="Ng W.-L."/>
            <person name="Kazmierczak K.M."/>
            <person name="Andrzejewski T.M."/>
            <person name="Davidsen T.M."/>
            <person name="Wayne K.J."/>
            <person name="Tettelin H."/>
            <person name="Glass J.I."/>
            <person name="Rusch D."/>
            <person name="Podicherti R."/>
            <person name="Tsui H.-C.T."/>
            <person name="Winkler M.E."/>
        </authorList>
    </citation>
    <scope>NUCLEOTIDE SEQUENCE</scope>
    <source>
        <strain evidence="12">ZC4RG45</strain>
    </source>
</reference>
<evidence type="ECO:0000256" key="7">
    <source>
        <dbReference type="ARBA" id="ARBA00023004"/>
    </source>
</evidence>
<keyword evidence="7" id="KW-0408">Iron</keyword>
<reference evidence="11" key="1">
    <citation type="submission" date="2018-05" db="EMBL/GenBank/DDBJ databases">
        <authorList>
            <person name="Moura L."/>
            <person name="Setubal J.C."/>
        </authorList>
    </citation>
    <scope>NUCLEOTIDE SEQUENCE</scope>
    <source>
        <strain evidence="11">ZC4RG45</strain>
    </source>
</reference>
<proteinExistence type="predicted"/>
<evidence type="ECO:0000256" key="4">
    <source>
        <dbReference type="ARBA" id="ARBA00022643"/>
    </source>
</evidence>
<dbReference type="PANTHER" id="PTHR42917">
    <property type="entry name" value="2,4-DIENOYL-COA REDUCTASE"/>
    <property type="match status" value="1"/>
</dbReference>
<keyword evidence="6" id="KW-0560">Oxidoreductase</keyword>
<reference evidence="11 13" key="3">
    <citation type="journal article" date="2021" name="BMC Genomics">
        <title>Genome-resolved metagenome and metatranscriptome analyses of thermophilic composting reveal key bacterial players and their metabolic interactions.</title>
        <authorList>
            <person name="Braga L.P.P."/>
            <person name="Pereira R.V."/>
            <person name="Martins L.F."/>
            <person name="Moura L.M.S."/>
            <person name="Sanchez F.B."/>
            <person name="Patane J.S.L."/>
            <person name="da Silva A.M."/>
            <person name="Setubal J.C."/>
        </authorList>
    </citation>
    <scope>NUCLEOTIDE SEQUENCE [LARGE SCALE GENOMIC DNA]</scope>
    <source>
        <strain evidence="11">ZC4RG45</strain>
    </source>
</reference>
<dbReference type="GO" id="GO:0010181">
    <property type="term" value="F:FMN binding"/>
    <property type="evidence" value="ECO:0007669"/>
    <property type="project" value="InterPro"/>
</dbReference>
<feature type="domain" description="NADH:flavin oxidoreductase/NADH oxidase N-terminal" evidence="10">
    <location>
        <begin position="24"/>
        <end position="338"/>
    </location>
</feature>